<feature type="transmembrane region" description="Helical" evidence="1">
    <location>
        <begin position="107"/>
        <end position="125"/>
    </location>
</feature>
<feature type="transmembrane region" description="Helical" evidence="1">
    <location>
        <begin position="426"/>
        <end position="451"/>
    </location>
</feature>
<feature type="transmembrane region" description="Helical" evidence="1">
    <location>
        <begin position="200"/>
        <end position="225"/>
    </location>
</feature>
<feature type="transmembrane region" description="Helical" evidence="1">
    <location>
        <begin position="303"/>
        <end position="325"/>
    </location>
</feature>
<evidence type="ECO:0000313" key="3">
    <source>
        <dbReference type="Proteomes" id="UP000588586"/>
    </source>
</evidence>
<gene>
    <name evidence="2" type="ORF">HJG52_15660</name>
</gene>
<dbReference type="GO" id="GO:0005886">
    <property type="term" value="C:plasma membrane"/>
    <property type="evidence" value="ECO:0007669"/>
    <property type="project" value="UniProtKB-SubCell"/>
</dbReference>
<feature type="transmembrane region" description="Helical" evidence="1">
    <location>
        <begin position="365"/>
        <end position="385"/>
    </location>
</feature>
<accession>A0A849HL82</accession>
<sequence>MAARLRTWLASVRTPEDVPWTPGRVLAFAFLAVSTLLLVAVGTAGESAAKPGLGRSEWAPTGLLSSWAPGPALVTGMLWAAYGLGAAGVLLHLHLGLPRLSTRGMPWWLRLGLTYLAVLALWSVGPFGSADHTNYAAYGRIAALGGDPYLTPPNAWPGADAVISAVRPPWDGTPSVYGPFATLLQMVASWFGGDNLHDTVWAWLLVVILAWGAVPALLVSAGAPATRVRALWTANPLILGVGLFGAHVDILVAALVVLTIWAAPRSAWVAGLFAGLTVSTKITAGVVLVGVLAAWWSQERRGFAWRATQFVGVALVTAGALLWWAGSHVFDQLDRARRSISFATPWRPLFQALAGPMSASSARNLVAALSILVALVLVVVLTRLTQRLAPATVVGASARWTFVLATAYALAAAYSLPWYVLTSWALLPVLAASVLDRAMLLHLFAVTVAYVPGRVETMTPAVERVTLWVRRVPVPYAVLAVWAWLTLAAVRGSRRPSSPRPPAP</sequence>
<evidence type="ECO:0000313" key="2">
    <source>
        <dbReference type="EMBL" id="NNM47433.1"/>
    </source>
</evidence>
<keyword evidence="1" id="KW-1133">Transmembrane helix</keyword>
<feature type="transmembrane region" description="Helical" evidence="1">
    <location>
        <begin position="472"/>
        <end position="490"/>
    </location>
</feature>
<feature type="transmembrane region" description="Helical" evidence="1">
    <location>
        <begin position="268"/>
        <end position="296"/>
    </location>
</feature>
<name>A0A849HL82_9MICO</name>
<protein>
    <submittedName>
        <fullName evidence="2">DUF2029 domain-containing protein</fullName>
    </submittedName>
</protein>
<keyword evidence="3" id="KW-1185">Reference proteome</keyword>
<proteinExistence type="predicted"/>
<keyword evidence="1" id="KW-0812">Transmembrane</keyword>
<evidence type="ECO:0000256" key="1">
    <source>
        <dbReference type="SAM" id="Phobius"/>
    </source>
</evidence>
<dbReference type="Pfam" id="PF26314">
    <property type="entry name" value="MptA_B_family"/>
    <property type="match status" value="1"/>
</dbReference>
<organism evidence="2 3">
    <name type="scientific">Knoellia koreensis</name>
    <dbReference type="NCBI Taxonomy" id="2730921"/>
    <lineage>
        <taxon>Bacteria</taxon>
        <taxon>Bacillati</taxon>
        <taxon>Actinomycetota</taxon>
        <taxon>Actinomycetes</taxon>
        <taxon>Micrococcales</taxon>
        <taxon>Intrasporangiaceae</taxon>
        <taxon>Knoellia</taxon>
    </lineage>
</organism>
<dbReference type="GO" id="GO:0016758">
    <property type="term" value="F:hexosyltransferase activity"/>
    <property type="evidence" value="ECO:0007669"/>
    <property type="project" value="InterPro"/>
</dbReference>
<dbReference type="Proteomes" id="UP000588586">
    <property type="component" value="Unassembled WGS sequence"/>
</dbReference>
<reference evidence="2 3" key="1">
    <citation type="submission" date="2020-04" db="EMBL/GenBank/DDBJ databases">
        <title>Knoellia sp. isolate from air conditioner.</title>
        <authorList>
            <person name="Chea S."/>
            <person name="Kim D.-U."/>
        </authorList>
    </citation>
    <scope>NUCLEOTIDE SEQUENCE [LARGE SCALE GENOMIC DNA]</scope>
    <source>
        <strain evidence="2 3">DB2414S</strain>
    </source>
</reference>
<dbReference type="EMBL" id="JABEPQ010000003">
    <property type="protein sequence ID" value="NNM47433.1"/>
    <property type="molecule type" value="Genomic_DNA"/>
</dbReference>
<feature type="transmembrane region" description="Helical" evidence="1">
    <location>
        <begin position="237"/>
        <end position="262"/>
    </location>
</feature>
<feature type="transmembrane region" description="Helical" evidence="1">
    <location>
        <begin position="397"/>
        <end position="420"/>
    </location>
</feature>
<feature type="transmembrane region" description="Helical" evidence="1">
    <location>
        <begin position="72"/>
        <end position="95"/>
    </location>
</feature>
<dbReference type="AlphaFoldDB" id="A0A849HL82"/>
<comment type="caution">
    <text evidence="2">The sequence shown here is derived from an EMBL/GenBank/DDBJ whole genome shotgun (WGS) entry which is preliminary data.</text>
</comment>
<keyword evidence="1" id="KW-0472">Membrane</keyword>
<dbReference type="RefSeq" id="WP_171244525.1">
    <property type="nucleotide sequence ID" value="NZ_JABEPQ010000003.1"/>
</dbReference>